<gene>
    <name evidence="2" type="ORF">K443DRAFT_79232</name>
</gene>
<reference evidence="2 3" key="1">
    <citation type="submission" date="2014-04" db="EMBL/GenBank/DDBJ databases">
        <authorList>
            <consortium name="DOE Joint Genome Institute"/>
            <person name="Kuo A."/>
            <person name="Kohler A."/>
            <person name="Nagy L.G."/>
            <person name="Floudas D."/>
            <person name="Copeland A."/>
            <person name="Barry K.W."/>
            <person name="Cichocki N."/>
            <person name="Veneault-Fourrey C."/>
            <person name="LaButti K."/>
            <person name="Lindquist E.A."/>
            <person name="Lipzen A."/>
            <person name="Lundell T."/>
            <person name="Morin E."/>
            <person name="Murat C."/>
            <person name="Sun H."/>
            <person name="Tunlid A."/>
            <person name="Henrissat B."/>
            <person name="Grigoriev I.V."/>
            <person name="Hibbett D.S."/>
            <person name="Martin F."/>
            <person name="Nordberg H.P."/>
            <person name="Cantor M.N."/>
            <person name="Hua S.X."/>
        </authorList>
    </citation>
    <scope>NUCLEOTIDE SEQUENCE [LARGE SCALE GENOMIC DNA]</scope>
    <source>
        <strain evidence="2 3">LaAM-08-1</strain>
    </source>
</reference>
<organism evidence="2 3">
    <name type="scientific">Laccaria amethystina LaAM-08-1</name>
    <dbReference type="NCBI Taxonomy" id="1095629"/>
    <lineage>
        <taxon>Eukaryota</taxon>
        <taxon>Fungi</taxon>
        <taxon>Dikarya</taxon>
        <taxon>Basidiomycota</taxon>
        <taxon>Agaricomycotina</taxon>
        <taxon>Agaricomycetes</taxon>
        <taxon>Agaricomycetidae</taxon>
        <taxon>Agaricales</taxon>
        <taxon>Agaricineae</taxon>
        <taxon>Hydnangiaceae</taxon>
        <taxon>Laccaria</taxon>
    </lineage>
</organism>
<name>A0A0C9WN64_9AGAR</name>
<evidence type="ECO:0000256" key="1">
    <source>
        <dbReference type="SAM" id="MobiDB-lite"/>
    </source>
</evidence>
<feature type="non-terminal residue" evidence="2">
    <location>
        <position position="90"/>
    </location>
</feature>
<protein>
    <submittedName>
        <fullName evidence="2">Unplaced genomic scaffold K443scaffold_445, whole genome shotgun sequence</fullName>
    </submittedName>
</protein>
<evidence type="ECO:0000313" key="2">
    <source>
        <dbReference type="EMBL" id="KIJ91675.1"/>
    </source>
</evidence>
<dbReference type="HOGENOM" id="CLU_2446652_0_0_1"/>
<feature type="non-terminal residue" evidence="2">
    <location>
        <position position="1"/>
    </location>
</feature>
<evidence type="ECO:0000313" key="3">
    <source>
        <dbReference type="Proteomes" id="UP000054477"/>
    </source>
</evidence>
<sequence length="90" mass="9881">IFTDDLPGSLPNGAPYIKPDDVKNTLSQVVKDPTSVTNNIKDHLADALPHDAQPVAAPPPTKRCFWSLIHRLFRTAKPAQCDPPNRRDGT</sequence>
<proteinExistence type="predicted"/>
<reference evidence="3" key="2">
    <citation type="submission" date="2015-01" db="EMBL/GenBank/DDBJ databases">
        <title>Evolutionary Origins and Diversification of the Mycorrhizal Mutualists.</title>
        <authorList>
            <consortium name="DOE Joint Genome Institute"/>
            <consortium name="Mycorrhizal Genomics Consortium"/>
            <person name="Kohler A."/>
            <person name="Kuo A."/>
            <person name="Nagy L.G."/>
            <person name="Floudas D."/>
            <person name="Copeland A."/>
            <person name="Barry K.W."/>
            <person name="Cichocki N."/>
            <person name="Veneault-Fourrey C."/>
            <person name="LaButti K."/>
            <person name="Lindquist E.A."/>
            <person name="Lipzen A."/>
            <person name="Lundell T."/>
            <person name="Morin E."/>
            <person name="Murat C."/>
            <person name="Riley R."/>
            <person name="Ohm R."/>
            <person name="Sun H."/>
            <person name="Tunlid A."/>
            <person name="Henrissat B."/>
            <person name="Grigoriev I.V."/>
            <person name="Hibbett D.S."/>
            <person name="Martin F."/>
        </authorList>
    </citation>
    <scope>NUCLEOTIDE SEQUENCE [LARGE SCALE GENOMIC DNA]</scope>
    <source>
        <strain evidence="3">LaAM-08-1</strain>
    </source>
</reference>
<dbReference type="AlphaFoldDB" id="A0A0C9WN64"/>
<dbReference type="EMBL" id="KN838980">
    <property type="protein sequence ID" value="KIJ91675.1"/>
    <property type="molecule type" value="Genomic_DNA"/>
</dbReference>
<feature type="region of interest" description="Disordered" evidence="1">
    <location>
        <begin position="1"/>
        <end position="20"/>
    </location>
</feature>
<keyword evidence="3" id="KW-1185">Reference proteome</keyword>
<dbReference type="OrthoDB" id="3096519at2759"/>
<accession>A0A0C9WN64</accession>
<dbReference type="Proteomes" id="UP000054477">
    <property type="component" value="Unassembled WGS sequence"/>
</dbReference>